<dbReference type="Proteomes" id="UP000614058">
    <property type="component" value="Unassembled WGS sequence"/>
</dbReference>
<dbReference type="PANTHER" id="PTHR34475:SF1">
    <property type="entry name" value="CYTOSKELETON PROTEIN RODZ"/>
    <property type="match status" value="1"/>
</dbReference>
<sequence>MSKAKKQTEAPTTNKATELGILLRAKREQKQLSIGEVSERLKLPARQIEALENGDYNSLPEPVFVRGFLRSYGRFLDLDESTLNDALENVVPSEKVRKAIQHDGSLNFANETPKRPFPTWIFGIIGVAIIGFGVYKWQTKSQTEHANAKQEAESKPLIASETAKPALDNPNVVVKPMTASDTQTQTATPASAPAGVAGELVINARYRTMLTVTNAKGEVLINEIVPARSEHRFQNGAPFEVRLGYASGSTATFGGEPIDMNAARKNGKTATFTAGASAPQ</sequence>
<evidence type="ECO:0000259" key="2">
    <source>
        <dbReference type="SMART" id="SM00530"/>
    </source>
</evidence>
<dbReference type="InterPro" id="IPR001387">
    <property type="entry name" value="Cro/C1-type_HTH"/>
</dbReference>
<reference evidence="3 4" key="1">
    <citation type="journal article" date="2021" name="Pathogens">
        <title>Isolation and Characterization of Kingella bonacorsii sp. nov., A Novel Kingella Species Detected in a Stable Periodontitis Subject.</title>
        <authorList>
            <person name="Antezack A."/>
            <person name="Boxberger M."/>
            <person name="Rolland C."/>
            <person name="Monnet-Corti V."/>
            <person name="La Scola B."/>
        </authorList>
    </citation>
    <scope>NUCLEOTIDE SEQUENCE [LARGE SCALE GENOMIC DNA]</scope>
    <source>
        <strain evidence="3 4">Marseille-Q4569</strain>
    </source>
</reference>
<dbReference type="Gene3D" id="1.10.260.40">
    <property type="entry name" value="lambda repressor-like DNA-binding domains"/>
    <property type="match status" value="1"/>
</dbReference>
<dbReference type="SUPFAM" id="SSF47413">
    <property type="entry name" value="lambda repressor-like DNA-binding domains"/>
    <property type="match status" value="1"/>
</dbReference>
<comment type="caution">
    <text evidence="3">The sequence shown here is derived from an EMBL/GenBank/DDBJ whole genome shotgun (WGS) entry which is preliminary data.</text>
</comment>
<name>A0ABS1BR13_9NEIS</name>
<feature type="domain" description="HTH cro/C1-type" evidence="2">
    <location>
        <begin position="22"/>
        <end position="79"/>
    </location>
</feature>
<dbReference type="EMBL" id="JAEHNZ010000001">
    <property type="protein sequence ID" value="MBK0395694.1"/>
    <property type="molecule type" value="Genomic_DNA"/>
</dbReference>
<evidence type="ECO:0000256" key="1">
    <source>
        <dbReference type="SAM" id="Phobius"/>
    </source>
</evidence>
<keyword evidence="1" id="KW-0812">Transmembrane</keyword>
<dbReference type="GeneID" id="84906838"/>
<evidence type="ECO:0000313" key="4">
    <source>
        <dbReference type="Proteomes" id="UP000614058"/>
    </source>
</evidence>
<gene>
    <name evidence="3" type="ORF">JDW22_03610</name>
</gene>
<dbReference type="InterPro" id="IPR025194">
    <property type="entry name" value="RodZ-like_C"/>
</dbReference>
<feature type="transmembrane region" description="Helical" evidence="1">
    <location>
        <begin position="117"/>
        <end position="135"/>
    </location>
</feature>
<dbReference type="InterPro" id="IPR010982">
    <property type="entry name" value="Lambda_DNA-bd_dom_sf"/>
</dbReference>
<protein>
    <submittedName>
        <fullName evidence="3">Helix-turn-helix domain-containing protein</fullName>
    </submittedName>
</protein>
<dbReference type="InterPro" id="IPR050400">
    <property type="entry name" value="Bact_Cytoskel_RodZ"/>
</dbReference>
<evidence type="ECO:0000313" key="3">
    <source>
        <dbReference type="EMBL" id="MBK0395694.1"/>
    </source>
</evidence>
<dbReference type="Pfam" id="PF13413">
    <property type="entry name" value="HTH_25"/>
    <property type="match status" value="1"/>
</dbReference>
<dbReference type="PANTHER" id="PTHR34475">
    <property type="match status" value="1"/>
</dbReference>
<dbReference type="SMART" id="SM00530">
    <property type="entry name" value="HTH_XRE"/>
    <property type="match status" value="1"/>
</dbReference>
<accession>A0ABS1BR13</accession>
<organism evidence="3 4">
    <name type="scientific">Kingella bonacorsii</name>
    <dbReference type="NCBI Taxonomy" id="2796361"/>
    <lineage>
        <taxon>Bacteria</taxon>
        <taxon>Pseudomonadati</taxon>
        <taxon>Pseudomonadota</taxon>
        <taxon>Betaproteobacteria</taxon>
        <taxon>Neisseriales</taxon>
        <taxon>Neisseriaceae</taxon>
        <taxon>Kingella</taxon>
    </lineage>
</organism>
<dbReference type="RefSeq" id="WP_003794594.1">
    <property type="nucleotide sequence ID" value="NZ_JAEHNZ010000001.1"/>
</dbReference>
<keyword evidence="1" id="KW-1133">Transmembrane helix</keyword>
<keyword evidence="4" id="KW-1185">Reference proteome</keyword>
<dbReference type="CDD" id="cd00093">
    <property type="entry name" value="HTH_XRE"/>
    <property type="match status" value="1"/>
</dbReference>
<keyword evidence="1" id="KW-0472">Membrane</keyword>
<dbReference type="Pfam" id="PF13464">
    <property type="entry name" value="RodZ_C"/>
    <property type="match status" value="1"/>
</dbReference>
<proteinExistence type="predicted"/>